<comment type="caution">
    <text evidence="2">The sequence shown here is derived from an EMBL/GenBank/DDBJ whole genome shotgun (WGS) entry which is preliminary data.</text>
</comment>
<dbReference type="Proteomes" id="UP001177140">
    <property type="component" value="Unassembled WGS sequence"/>
</dbReference>
<sequence>MTGVGKQQRFIVTSTMPKMKPANGTYDHHSVRLKKKRRETLPEVEEPELVMEESDKLINKSFFRKIVHIQDFNNDQSKTIPDTMRGDAFTRTRNVETLKSLGVDPKGH</sequence>
<dbReference type="PANTHER" id="PTHR33919">
    <property type="entry name" value="OS09G0127700 PROTEIN"/>
    <property type="match status" value="1"/>
</dbReference>
<keyword evidence="3" id="KW-1185">Reference proteome</keyword>
<proteinExistence type="predicted"/>
<feature type="region of interest" description="Disordered" evidence="1">
    <location>
        <begin position="1"/>
        <end position="47"/>
    </location>
</feature>
<evidence type="ECO:0000256" key="1">
    <source>
        <dbReference type="SAM" id="MobiDB-lite"/>
    </source>
</evidence>
<protein>
    <submittedName>
        <fullName evidence="2">Uncharacterized protein</fullName>
    </submittedName>
</protein>
<evidence type="ECO:0000313" key="2">
    <source>
        <dbReference type="EMBL" id="MCL7051953.1"/>
    </source>
</evidence>
<name>A0AA41W369_PAPNU</name>
<dbReference type="EMBL" id="JAJJMA010344345">
    <property type="protein sequence ID" value="MCL7051953.1"/>
    <property type="molecule type" value="Genomic_DNA"/>
</dbReference>
<reference evidence="2" key="1">
    <citation type="submission" date="2022-03" db="EMBL/GenBank/DDBJ databases">
        <title>A functionally conserved STORR gene fusion in Papaver species that diverged 16.8 million years ago.</title>
        <authorList>
            <person name="Catania T."/>
        </authorList>
    </citation>
    <scope>NUCLEOTIDE SEQUENCE</scope>
    <source>
        <strain evidence="2">S-191538</strain>
    </source>
</reference>
<gene>
    <name evidence="2" type="ORF">MKW94_006958</name>
</gene>
<dbReference type="AlphaFoldDB" id="A0AA41W369"/>
<dbReference type="PANTHER" id="PTHR33919:SF11">
    <property type="entry name" value="EXPRESSED PROTEIN"/>
    <property type="match status" value="1"/>
</dbReference>
<accession>A0AA41W369</accession>
<organism evidence="2 3">
    <name type="scientific">Papaver nudicaule</name>
    <name type="common">Iceland poppy</name>
    <dbReference type="NCBI Taxonomy" id="74823"/>
    <lineage>
        <taxon>Eukaryota</taxon>
        <taxon>Viridiplantae</taxon>
        <taxon>Streptophyta</taxon>
        <taxon>Embryophyta</taxon>
        <taxon>Tracheophyta</taxon>
        <taxon>Spermatophyta</taxon>
        <taxon>Magnoliopsida</taxon>
        <taxon>Ranunculales</taxon>
        <taxon>Papaveraceae</taxon>
        <taxon>Papaveroideae</taxon>
        <taxon>Papaver</taxon>
    </lineage>
</organism>
<evidence type="ECO:0000313" key="3">
    <source>
        <dbReference type="Proteomes" id="UP001177140"/>
    </source>
</evidence>